<dbReference type="EMBL" id="CAJVPW010011809">
    <property type="protein sequence ID" value="CAG8629296.1"/>
    <property type="molecule type" value="Genomic_DNA"/>
</dbReference>
<protein>
    <submittedName>
        <fullName evidence="1">1339_t:CDS:1</fullName>
    </submittedName>
</protein>
<evidence type="ECO:0000313" key="2">
    <source>
        <dbReference type="Proteomes" id="UP000789366"/>
    </source>
</evidence>
<name>A0ACA9N547_9GLOM</name>
<proteinExistence type="predicted"/>
<sequence>MGIFQKRNKDSKKIKNQKGVEIKITPEEGFISTFLKIPGCVPIDVVVCFKKLYPKSEKKSLNYFLEMHGLDSKIDLPIKVMREYYTRSKENISLETAKNIRKIAKYCIKDALSCQELMVKRNVINDYREVVSIAYVSLFDSHYYAEGMKVCNLLGAEAWKRDILITLISSEWTEKGTFPGAYVFSLDKAEEAGALEKAREILYKIKFPFNGRILHAWSIRHENKNNKMRLYPSVLKDLLNKRNKMKTQLRILSNKKEYIELAISKIKEENLSVADAIDHILRNAKDKEKCANINEILIPLINETYKNFKIEYDSICFEHTCLDSKQKAVKIYMNTFYEEAGNSLSPFFFLQLAGGVTSAGQYNIKLVAEYVTKKKGFGIKYGDTDSLYLTCPVKCYKECELAYNNSKRTISKLKYWTEMVKITMKVMEKLRNDVNTYLRIKNRSTYLKMAYEEVLFPVVFTSIDTVKQGKSQLFRTIEDRIMWGAMDINNNQTLHEIVEDILKEAITNPRQ</sequence>
<dbReference type="Proteomes" id="UP000789366">
    <property type="component" value="Unassembled WGS sequence"/>
</dbReference>
<comment type="caution">
    <text evidence="1">The sequence shown here is derived from an EMBL/GenBank/DDBJ whole genome shotgun (WGS) entry which is preliminary data.</text>
</comment>
<gene>
    <name evidence="1" type="ORF">SPELUC_LOCUS8165</name>
</gene>
<evidence type="ECO:0000313" key="1">
    <source>
        <dbReference type="EMBL" id="CAG8629296.1"/>
    </source>
</evidence>
<keyword evidence="2" id="KW-1185">Reference proteome</keyword>
<accession>A0ACA9N547</accession>
<reference evidence="1" key="1">
    <citation type="submission" date="2021-06" db="EMBL/GenBank/DDBJ databases">
        <authorList>
            <person name="Kallberg Y."/>
            <person name="Tangrot J."/>
            <person name="Rosling A."/>
        </authorList>
    </citation>
    <scope>NUCLEOTIDE SEQUENCE</scope>
    <source>
        <strain evidence="1">28 12/20/2015</strain>
    </source>
</reference>
<organism evidence="1 2">
    <name type="scientific">Cetraspora pellucida</name>
    <dbReference type="NCBI Taxonomy" id="1433469"/>
    <lineage>
        <taxon>Eukaryota</taxon>
        <taxon>Fungi</taxon>
        <taxon>Fungi incertae sedis</taxon>
        <taxon>Mucoromycota</taxon>
        <taxon>Glomeromycotina</taxon>
        <taxon>Glomeromycetes</taxon>
        <taxon>Diversisporales</taxon>
        <taxon>Gigasporaceae</taxon>
        <taxon>Cetraspora</taxon>
    </lineage>
</organism>